<gene>
    <name evidence="2" type="ORF">FKG94_13440</name>
</gene>
<evidence type="ECO:0000256" key="1">
    <source>
        <dbReference type="SAM" id="MobiDB-lite"/>
    </source>
</evidence>
<dbReference type="RefSeq" id="WP_142904858.1">
    <property type="nucleotide sequence ID" value="NZ_ML660094.1"/>
</dbReference>
<feature type="region of interest" description="Disordered" evidence="1">
    <location>
        <begin position="95"/>
        <end position="123"/>
    </location>
</feature>
<sequence length="123" mass="13412">MIGDKRSLLVAALLVAMVLSGWQLYQSHRRQAVLQQQLLTLQAELEGLRGQLGTVQQELDSLEQSSVKGAIEEANSAILSGWEALLETVEGELSRAREALEKEPPPAVEAPPRLQSPDGTDRT</sequence>
<proteinExistence type="predicted"/>
<protein>
    <submittedName>
        <fullName evidence="2">Uncharacterized protein</fullName>
    </submittedName>
</protein>
<dbReference type="AlphaFoldDB" id="A0A545TLI8"/>
<dbReference type="OrthoDB" id="5741393at2"/>
<feature type="compositionally biased region" description="Basic and acidic residues" evidence="1">
    <location>
        <begin position="95"/>
        <end position="104"/>
    </location>
</feature>
<accession>A0A545TLI8</accession>
<dbReference type="EMBL" id="VHSG01000013">
    <property type="protein sequence ID" value="TQV78079.1"/>
    <property type="molecule type" value="Genomic_DNA"/>
</dbReference>
<evidence type="ECO:0000313" key="3">
    <source>
        <dbReference type="Proteomes" id="UP000319732"/>
    </source>
</evidence>
<keyword evidence="3" id="KW-1185">Reference proteome</keyword>
<reference evidence="2 3" key="1">
    <citation type="submission" date="2019-06" db="EMBL/GenBank/DDBJ databases">
        <title>Whole genome sequence for Cellvibrionaceae sp. R142.</title>
        <authorList>
            <person name="Wang G."/>
        </authorList>
    </citation>
    <scope>NUCLEOTIDE SEQUENCE [LARGE SCALE GENOMIC DNA]</scope>
    <source>
        <strain evidence="2 3">R142</strain>
    </source>
</reference>
<comment type="caution">
    <text evidence="2">The sequence shown here is derived from an EMBL/GenBank/DDBJ whole genome shotgun (WGS) entry which is preliminary data.</text>
</comment>
<name>A0A545TLI8_9GAMM</name>
<dbReference type="Proteomes" id="UP000319732">
    <property type="component" value="Unassembled WGS sequence"/>
</dbReference>
<organism evidence="2 3">
    <name type="scientific">Exilibacterium tricleocarpae</name>
    <dbReference type="NCBI Taxonomy" id="2591008"/>
    <lineage>
        <taxon>Bacteria</taxon>
        <taxon>Pseudomonadati</taxon>
        <taxon>Pseudomonadota</taxon>
        <taxon>Gammaproteobacteria</taxon>
        <taxon>Cellvibrionales</taxon>
        <taxon>Cellvibrionaceae</taxon>
        <taxon>Exilibacterium</taxon>
    </lineage>
</organism>
<evidence type="ECO:0000313" key="2">
    <source>
        <dbReference type="EMBL" id="TQV78079.1"/>
    </source>
</evidence>